<reference evidence="1" key="1">
    <citation type="submission" date="2022-12" db="EMBL/GenBank/DDBJ databases">
        <authorList>
            <person name="Petersen C."/>
        </authorList>
    </citation>
    <scope>NUCLEOTIDE SEQUENCE</scope>
    <source>
        <strain evidence="1">IBT 3081</strain>
    </source>
</reference>
<dbReference type="EMBL" id="JAPZBT010000001">
    <property type="protein sequence ID" value="KAJ5382598.1"/>
    <property type="molecule type" value="Genomic_DNA"/>
</dbReference>
<gene>
    <name evidence="1" type="ORF">N7517_000509</name>
</gene>
<accession>A0A9W9VHN5</accession>
<name>A0A9W9VHN5_9EURO</name>
<dbReference type="GeneID" id="81457422"/>
<protein>
    <submittedName>
        <fullName evidence="1">Uncharacterized protein</fullName>
    </submittedName>
</protein>
<reference evidence="1" key="2">
    <citation type="journal article" date="2023" name="IMA Fungus">
        <title>Comparative genomic study of the Penicillium genus elucidates a diverse pangenome and 15 lateral gene transfer events.</title>
        <authorList>
            <person name="Petersen C."/>
            <person name="Sorensen T."/>
            <person name="Nielsen M.R."/>
            <person name="Sondergaard T.E."/>
            <person name="Sorensen J.L."/>
            <person name="Fitzpatrick D.A."/>
            <person name="Frisvad J.C."/>
            <person name="Nielsen K.L."/>
        </authorList>
    </citation>
    <scope>NUCLEOTIDE SEQUENCE</scope>
    <source>
        <strain evidence="1">IBT 3081</strain>
    </source>
</reference>
<evidence type="ECO:0000313" key="1">
    <source>
        <dbReference type="EMBL" id="KAJ5382598.1"/>
    </source>
</evidence>
<proteinExistence type="predicted"/>
<evidence type="ECO:0000313" key="2">
    <source>
        <dbReference type="Proteomes" id="UP001147752"/>
    </source>
</evidence>
<dbReference type="RefSeq" id="XP_056582374.1">
    <property type="nucleotide sequence ID" value="XM_056718239.1"/>
</dbReference>
<sequence>MRSKCIHTFKNELERQIEQLTRKPDARVYAPIASPSENIKSRHTMRNPVPALYTESHPSSIVPPVLGAWLQWQPLVSNSPTLSILTSQGLDLKRAAAGSDLKDHINASVAKKDGIAALVSVISEKSASNLCQSARIAFCLHQKSEENQQPPNGPRATSAAVTACNNSYCHLIGSMAIF</sequence>
<dbReference type="AlphaFoldDB" id="A0A9W9VHN5"/>
<organism evidence="1 2">
    <name type="scientific">Penicillium concentricum</name>
    <dbReference type="NCBI Taxonomy" id="293559"/>
    <lineage>
        <taxon>Eukaryota</taxon>
        <taxon>Fungi</taxon>
        <taxon>Dikarya</taxon>
        <taxon>Ascomycota</taxon>
        <taxon>Pezizomycotina</taxon>
        <taxon>Eurotiomycetes</taxon>
        <taxon>Eurotiomycetidae</taxon>
        <taxon>Eurotiales</taxon>
        <taxon>Aspergillaceae</taxon>
        <taxon>Penicillium</taxon>
    </lineage>
</organism>
<keyword evidence="2" id="KW-1185">Reference proteome</keyword>
<dbReference type="Proteomes" id="UP001147752">
    <property type="component" value="Unassembled WGS sequence"/>
</dbReference>
<comment type="caution">
    <text evidence="1">The sequence shown here is derived from an EMBL/GenBank/DDBJ whole genome shotgun (WGS) entry which is preliminary data.</text>
</comment>